<feature type="transmembrane region" description="Helical" evidence="1">
    <location>
        <begin position="44"/>
        <end position="63"/>
    </location>
</feature>
<keyword evidence="1" id="KW-0472">Membrane</keyword>
<sequence length="402" mass="42772">MTRLDLYDGFGETRADVIERGRLPGVPAIRELGRRRRRRQRWQLGAVALAVVLVAGLSGLFVMPRSATTPPSSSDDRVTAAPVTLNKQFEMVQVAPVSTAITYALAVSAGDRSTWALAVTGDGGQRWRGYRIPLEAQHDLRMTVLTAAVVRVGEQGGGTEVITHDSGRTWNSPRLDTGPSIDRLPAGWFAGPGSAGVTMLDPKTGVEHVFDARHQTVQQDGLYQALVATDGSLWGFGPFGAKPAGNPTTAWVSRDRGQSWRDFVPRPDVPQRGGGLTTIDGTVGYLAVAATDDPADGSKVYVTRDHGQHWTYTGSVGFLLAGLQLLADNRTLIALADEAAASDLYLSGDGGRTFATKVTSVPGSAELTRSVTGGFVLTSKITARFAANGQDWAPVRLPPITV</sequence>
<dbReference type="CDD" id="cd15482">
    <property type="entry name" value="Sialidase_non-viral"/>
    <property type="match status" value="1"/>
</dbReference>
<gene>
    <name evidence="2" type="ORF">GCM10009765_13130</name>
</gene>
<dbReference type="Proteomes" id="UP001500618">
    <property type="component" value="Unassembled WGS sequence"/>
</dbReference>
<keyword evidence="1" id="KW-0812">Transmembrane</keyword>
<dbReference type="Gene3D" id="2.130.10.10">
    <property type="entry name" value="YVTN repeat-like/Quinoprotein amine dehydrogenase"/>
    <property type="match status" value="1"/>
</dbReference>
<evidence type="ECO:0000313" key="3">
    <source>
        <dbReference type="Proteomes" id="UP001500618"/>
    </source>
</evidence>
<dbReference type="SUPFAM" id="SSF110296">
    <property type="entry name" value="Oligoxyloglucan reducing end-specific cellobiohydrolase"/>
    <property type="match status" value="1"/>
</dbReference>
<evidence type="ECO:0008006" key="4">
    <source>
        <dbReference type="Google" id="ProtNLM"/>
    </source>
</evidence>
<dbReference type="RefSeq" id="WP_344308070.1">
    <property type="nucleotide sequence ID" value="NZ_BAAANY010000005.1"/>
</dbReference>
<name>A0ABN2G3X2_9ACTN</name>
<dbReference type="InterPro" id="IPR015943">
    <property type="entry name" value="WD40/YVTN_repeat-like_dom_sf"/>
</dbReference>
<reference evidence="2 3" key="1">
    <citation type="journal article" date="2019" name="Int. J. Syst. Evol. Microbiol.">
        <title>The Global Catalogue of Microorganisms (GCM) 10K type strain sequencing project: providing services to taxonomists for standard genome sequencing and annotation.</title>
        <authorList>
            <consortium name="The Broad Institute Genomics Platform"/>
            <consortium name="The Broad Institute Genome Sequencing Center for Infectious Disease"/>
            <person name="Wu L."/>
            <person name="Ma J."/>
        </authorList>
    </citation>
    <scope>NUCLEOTIDE SEQUENCE [LARGE SCALE GENOMIC DNA]</scope>
    <source>
        <strain evidence="2 3">JCM 14718</strain>
    </source>
</reference>
<keyword evidence="1" id="KW-1133">Transmembrane helix</keyword>
<evidence type="ECO:0000313" key="2">
    <source>
        <dbReference type="EMBL" id="GAA1664934.1"/>
    </source>
</evidence>
<keyword evidence="3" id="KW-1185">Reference proteome</keyword>
<evidence type="ECO:0000256" key="1">
    <source>
        <dbReference type="SAM" id="Phobius"/>
    </source>
</evidence>
<organism evidence="2 3">
    <name type="scientific">Fodinicola feengrottensis</name>
    <dbReference type="NCBI Taxonomy" id="435914"/>
    <lineage>
        <taxon>Bacteria</taxon>
        <taxon>Bacillati</taxon>
        <taxon>Actinomycetota</taxon>
        <taxon>Actinomycetes</taxon>
        <taxon>Mycobacteriales</taxon>
        <taxon>Fodinicola</taxon>
    </lineage>
</organism>
<dbReference type="EMBL" id="BAAANY010000005">
    <property type="protein sequence ID" value="GAA1664934.1"/>
    <property type="molecule type" value="Genomic_DNA"/>
</dbReference>
<accession>A0ABN2G3X2</accession>
<comment type="caution">
    <text evidence="2">The sequence shown here is derived from an EMBL/GenBank/DDBJ whole genome shotgun (WGS) entry which is preliminary data.</text>
</comment>
<protein>
    <recommendedName>
        <fullName evidence="4">Photosynthesis system II assembly factor Ycf48/Hcf136-like domain-containing protein</fullName>
    </recommendedName>
</protein>
<proteinExistence type="predicted"/>